<dbReference type="GO" id="GO:0044545">
    <property type="term" value="C:NSL complex"/>
    <property type="evidence" value="ECO:0007669"/>
    <property type="project" value="TreeGrafter"/>
</dbReference>
<reference evidence="3 4" key="1">
    <citation type="journal article" date="2023" name="Arcadia Sci">
        <title>De novo assembly of a long-read Amblyomma americanum tick genome.</title>
        <authorList>
            <person name="Chou S."/>
            <person name="Poskanzer K.E."/>
            <person name="Rollins M."/>
            <person name="Thuy-Boun P.S."/>
        </authorList>
    </citation>
    <scope>NUCLEOTIDE SEQUENCE [LARGE SCALE GENOMIC DNA]</scope>
    <source>
        <strain evidence="3">F_SG_1</strain>
        <tissue evidence="3">Salivary glands</tissue>
    </source>
</reference>
<proteinExistence type="predicted"/>
<dbReference type="Proteomes" id="UP001321473">
    <property type="component" value="Unassembled WGS sequence"/>
</dbReference>
<dbReference type="EMBL" id="JARKHS020009186">
    <property type="protein sequence ID" value="KAK8780095.1"/>
    <property type="molecule type" value="Genomic_DNA"/>
</dbReference>
<feature type="compositionally biased region" description="Low complexity" evidence="1">
    <location>
        <begin position="376"/>
        <end position="406"/>
    </location>
</feature>
<name>A0AAQ4EZQ0_AMBAM</name>
<feature type="region of interest" description="Disordered" evidence="1">
    <location>
        <begin position="1"/>
        <end position="31"/>
    </location>
</feature>
<evidence type="ECO:0000259" key="2">
    <source>
        <dbReference type="PROSITE" id="PS52052"/>
    </source>
</evidence>
<feature type="region of interest" description="Disordered" evidence="1">
    <location>
        <begin position="509"/>
        <end position="550"/>
    </location>
</feature>
<dbReference type="GO" id="GO:0035035">
    <property type="term" value="F:histone acetyltransferase binding"/>
    <property type="evidence" value="ECO:0007669"/>
    <property type="project" value="TreeGrafter"/>
</dbReference>
<keyword evidence="4" id="KW-1185">Reference proteome</keyword>
<dbReference type="Gene3D" id="6.10.250.3170">
    <property type="match status" value="1"/>
</dbReference>
<dbReference type="PROSITE" id="PS52052">
    <property type="entry name" value="PEHE"/>
    <property type="match status" value="1"/>
</dbReference>
<dbReference type="InterPro" id="IPR029332">
    <property type="entry name" value="PEHE_dom"/>
</dbReference>
<evidence type="ECO:0000313" key="3">
    <source>
        <dbReference type="EMBL" id="KAK8780095.1"/>
    </source>
</evidence>
<feature type="region of interest" description="Disordered" evidence="1">
    <location>
        <begin position="366"/>
        <end position="407"/>
    </location>
</feature>
<dbReference type="InterPro" id="IPR026180">
    <property type="entry name" value="NSL1"/>
</dbReference>
<dbReference type="Pfam" id="PF15275">
    <property type="entry name" value="PEHE"/>
    <property type="match status" value="1"/>
</dbReference>
<feature type="region of interest" description="Disordered" evidence="1">
    <location>
        <begin position="322"/>
        <end position="341"/>
    </location>
</feature>
<dbReference type="PANTHER" id="PTHR22443">
    <property type="entry name" value="NON-SPECIFIC LETHAL 1, ISOFORM M"/>
    <property type="match status" value="1"/>
</dbReference>
<feature type="region of interest" description="Disordered" evidence="1">
    <location>
        <begin position="583"/>
        <end position="670"/>
    </location>
</feature>
<protein>
    <recommendedName>
        <fullName evidence="2">PEHE domain-containing protein</fullName>
    </recommendedName>
</protein>
<evidence type="ECO:0000256" key="1">
    <source>
        <dbReference type="SAM" id="MobiDB-lite"/>
    </source>
</evidence>
<feature type="region of interest" description="Disordered" evidence="1">
    <location>
        <begin position="159"/>
        <end position="188"/>
    </location>
</feature>
<dbReference type="PANTHER" id="PTHR22443:SF18">
    <property type="entry name" value="NON-SPECIFIC LETHAL 1, ISOFORM M"/>
    <property type="match status" value="1"/>
</dbReference>
<feature type="compositionally biased region" description="Polar residues" evidence="1">
    <location>
        <begin position="510"/>
        <end position="528"/>
    </location>
</feature>
<gene>
    <name evidence="3" type="ORF">V5799_018564</name>
</gene>
<feature type="domain" description="PEHE" evidence="2">
    <location>
        <begin position="452"/>
        <end position="602"/>
    </location>
</feature>
<feature type="compositionally biased region" description="Pro residues" evidence="1">
    <location>
        <begin position="166"/>
        <end position="182"/>
    </location>
</feature>
<dbReference type="SMART" id="SM01300">
    <property type="entry name" value="PEHE"/>
    <property type="match status" value="1"/>
</dbReference>
<evidence type="ECO:0000313" key="4">
    <source>
        <dbReference type="Proteomes" id="UP001321473"/>
    </source>
</evidence>
<comment type="caution">
    <text evidence="3">The sequence shown here is derived from an EMBL/GenBank/DDBJ whole genome shotgun (WGS) entry which is preliminary data.</text>
</comment>
<dbReference type="AlphaFoldDB" id="A0AAQ4EZQ0"/>
<sequence>MEEDDPSAALQPDTPSPPALNGTVVLNGDADHAGSKSLAECSSDAAAHDGCSAGAFPVPPPPTAKPNGLVLSTPDLVPGGGCARTRALAAGFRKRKVVVAASALASARKSARLSATVQCPCRSVCGPTSPGAAAAGWGSDLAATVTTPAPAPPLLAAAPVGSPSASVPPPPAVPPCPAPSPSPAVGGSGVEAPGVSLPPLSPCLVCGGRYNSVRPLDAELMTRQEKAALLDPGFHAVLSFPSVELTCGFLHSLLCFADIPLNLHFEMLLRTGELQKLALRASATLRKKSRLAQVTGITTVDQARKKSRKLAHNAAQTLLSSAKMRRHHGDKKRPYRRHLDGEVTTNESCYDGSFRRADGSYSLMSMKQRERQRTFSTASSGSSKAASPVPSPAPSLGDSSSSQLLPGAAQNRSILQEVLRRRRVENAFDINNIVIPYSIASATRVERLPYKEILTPKWRALSEEELSGVPQDTGDAKEEVEDMSDEAFETRHRVCEEEEKRRFAGLLSRAAQTASGQGKAQPSSSSGKGAQAHHHRQPYDSMAYDSSMSPPPAGIMPPCWAPCEVDPYERRKFPLSTEEYEAMLADSPHLLPSSPPGSPPPHHDCSPADAPPLEELLEEPKPEPMAESGPVSEPDKEAVGEGGLGMVDVGTLGSSLSEPQCIAPTMPDDPEWTVVTTERKENLVLKLTKR</sequence>
<accession>A0AAQ4EZQ0</accession>
<organism evidence="3 4">
    <name type="scientific">Amblyomma americanum</name>
    <name type="common">Lone star tick</name>
    <dbReference type="NCBI Taxonomy" id="6943"/>
    <lineage>
        <taxon>Eukaryota</taxon>
        <taxon>Metazoa</taxon>
        <taxon>Ecdysozoa</taxon>
        <taxon>Arthropoda</taxon>
        <taxon>Chelicerata</taxon>
        <taxon>Arachnida</taxon>
        <taxon>Acari</taxon>
        <taxon>Parasitiformes</taxon>
        <taxon>Ixodida</taxon>
        <taxon>Ixodoidea</taxon>
        <taxon>Ixodidae</taxon>
        <taxon>Amblyomminae</taxon>
        <taxon>Amblyomma</taxon>
    </lineage>
</organism>
<feature type="compositionally biased region" description="Basic residues" evidence="1">
    <location>
        <begin position="323"/>
        <end position="336"/>
    </location>
</feature>